<dbReference type="STRING" id="37927.SA2016_0010"/>
<evidence type="ECO:0000256" key="4">
    <source>
        <dbReference type="ARBA" id="ARBA00023163"/>
    </source>
</evidence>
<dbReference type="SMART" id="SM00448">
    <property type="entry name" value="REC"/>
    <property type="match status" value="1"/>
</dbReference>
<keyword evidence="4" id="KW-0804">Transcription</keyword>
<evidence type="ECO:0000256" key="3">
    <source>
        <dbReference type="ARBA" id="ARBA00023125"/>
    </source>
</evidence>
<organism evidence="8 9">
    <name type="scientific">Sinomonas atrocyanea</name>
    <dbReference type="NCBI Taxonomy" id="37927"/>
    <lineage>
        <taxon>Bacteria</taxon>
        <taxon>Bacillati</taxon>
        <taxon>Actinomycetota</taxon>
        <taxon>Actinomycetes</taxon>
        <taxon>Micrococcales</taxon>
        <taxon>Micrococcaceae</taxon>
        <taxon>Sinomonas</taxon>
    </lineage>
</organism>
<dbReference type="InterPro" id="IPR058245">
    <property type="entry name" value="NreC/VraR/RcsB-like_REC"/>
</dbReference>
<protein>
    <submittedName>
        <fullName evidence="8">LuxR family transcriptional regulator</fullName>
    </submittedName>
</protein>
<dbReference type="PATRIC" id="fig|37927.3.peg.10"/>
<dbReference type="GO" id="GO:0003677">
    <property type="term" value="F:DNA binding"/>
    <property type="evidence" value="ECO:0007669"/>
    <property type="project" value="UniProtKB-KW"/>
</dbReference>
<dbReference type="PANTHER" id="PTHR43214:SF24">
    <property type="entry name" value="TRANSCRIPTIONAL REGULATORY PROTEIN NARL-RELATED"/>
    <property type="match status" value="1"/>
</dbReference>
<dbReference type="PROSITE" id="PS50110">
    <property type="entry name" value="RESPONSE_REGULATORY"/>
    <property type="match status" value="1"/>
</dbReference>
<dbReference type="Pfam" id="PF00196">
    <property type="entry name" value="GerE"/>
    <property type="match status" value="1"/>
</dbReference>
<dbReference type="EMBL" id="CP014518">
    <property type="protein sequence ID" value="AMM30715.1"/>
    <property type="molecule type" value="Genomic_DNA"/>
</dbReference>
<dbReference type="CDD" id="cd06170">
    <property type="entry name" value="LuxR_C_like"/>
    <property type="match status" value="1"/>
</dbReference>
<evidence type="ECO:0000259" key="6">
    <source>
        <dbReference type="PROSITE" id="PS50043"/>
    </source>
</evidence>
<evidence type="ECO:0000256" key="5">
    <source>
        <dbReference type="PROSITE-ProRule" id="PRU00169"/>
    </source>
</evidence>
<evidence type="ECO:0000313" key="8">
    <source>
        <dbReference type="EMBL" id="AMM30715.1"/>
    </source>
</evidence>
<dbReference type="GO" id="GO:0000160">
    <property type="term" value="P:phosphorelay signal transduction system"/>
    <property type="evidence" value="ECO:0007669"/>
    <property type="project" value="InterPro"/>
</dbReference>
<keyword evidence="9" id="KW-1185">Reference proteome</keyword>
<dbReference type="PRINTS" id="PR00038">
    <property type="entry name" value="HTHLUXR"/>
</dbReference>
<reference evidence="8 9" key="1">
    <citation type="submission" date="2016-02" db="EMBL/GenBank/DDBJ databases">
        <title>Complete genome of Sinomonas atrocyanea KCTC 3377.</title>
        <authorList>
            <person name="Kim K.M."/>
        </authorList>
    </citation>
    <scope>NUCLEOTIDE SEQUENCE [LARGE SCALE GENOMIC DNA]</scope>
    <source>
        <strain evidence="8 9">KCTC 3377</strain>
    </source>
</reference>
<dbReference type="PANTHER" id="PTHR43214">
    <property type="entry name" value="TWO-COMPONENT RESPONSE REGULATOR"/>
    <property type="match status" value="1"/>
</dbReference>
<keyword evidence="3" id="KW-0238">DNA-binding</keyword>
<dbReference type="GO" id="GO:0006355">
    <property type="term" value="P:regulation of DNA-templated transcription"/>
    <property type="evidence" value="ECO:0007669"/>
    <property type="project" value="InterPro"/>
</dbReference>
<evidence type="ECO:0000313" key="9">
    <source>
        <dbReference type="Proteomes" id="UP000070134"/>
    </source>
</evidence>
<proteinExistence type="predicted"/>
<feature type="domain" description="HTH luxR-type" evidence="6">
    <location>
        <begin position="157"/>
        <end position="222"/>
    </location>
</feature>
<evidence type="ECO:0000256" key="1">
    <source>
        <dbReference type="ARBA" id="ARBA00022553"/>
    </source>
</evidence>
<feature type="modified residue" description="4-aspartylphosphate" evidence="5">
    <location>
        <position position="69"/>
    </location>
</feature>
<feature type="domain" description="Response regulatory" evidence="7">
    <location>
        <begin position="19"/>
        <end position="134"/>
    </location>
</feature>
<dbReference type="SMART" id="SM00421">
    <property type="entry name" value="HTH_LUXR"/>
    <property type="match status" value="1"/>
</dbReference>
<dbReference type="InterPro" id="IPR001789">
    <property type="entry name" value="Sig_transdc_resp-reg_receiver"/>
</dbReference>
<dbReference type="PROSITE" id="PS50043">
    <property type="entry name" value="HTH_LUXR_2"/>
    <property type="match status" value="1"/>
</dbReference>
<dbReference type="SUPFAM" id="SSF52172">
    <property type="entry name" value="CheY-like"/>
    <property type="match status" value="1"/>
</dbReference>
<dbReference type="OrthoDB" id="9808843at2"/>
<dbReference type="Pfam" id="PF00072">
    <property type="entry name" value="Response_reg"/>
    <property type="match status" value="1"/>
</dbReference>
<dbReference type="Gene3D" id="3.40.50.2300">
    <property type="match status" value="1"/>
</dbReference>
<dbReference type="AlphaFoldDB" id="A0A126ZWA7"/>
<sequence>MIWSGEPVARARPVRTPEGVFVLDDHELVRTGLQGLLRSAGIDVAGSSGSAREAARRIPALMPALAVLDDQLPDGTGADVCRAVLAIDPRIRCVIITDEYDEAALIGAVMAGAWGCLSKQDDGNETVRLVRRVLGGRTAYSPSFRAMLLESPQAPFPEQELPGLAPQELKVLLLIGRGLAGREIAATTGLAEKTIKNMTSVLLHKLGVSNRTQAALLVTRELDRSAEVHRRLRPGQPEGSTEAVTMVLLDCVAEADGPLSEGSEGAGLVRRLGRALEDARTVHHTSISQHASGGPQA</sequence>
<dbReference type="InterPro" id="IPR039420">
    <property type="entry name" value="WalR-like"/>
</dbReference>
<dbReference type="InterPro" id="IPR011006">
    <property type="entry name" value="CheY-like_superfamily"/>
</dbReference>
<dbReference type="RefSeq" id="WP_084249187.1">
    <property type="nucleotide sequence ID" value="NZ_BJMO01000016.1"/>
</dbReference>
<evidence type="ECO:0000259" key="7">
    <source>
        <dbReference type="PROSITE" id="PS50110"/>
    </source>
</evidence>
<keyword evidence="2" id="KW-0805">Transcription regulation</keyword>
<dbReference type="InterPro" id="IPR000792">
    <property type="entry name" value="Tscrpt_reg_LuxR_C"/>
</dbReference>
<dbReference type="CDD" id="cd17535">
    <property type="entry name" value="REC_NarL-like"/>
    <property type="match status" value="1"/>
</dbReference>
<name>A0A126ZWA7_9MICC</name>
<dbReference type="SUPFAM" id="SSF46894">
    <property type="entry name" value="C-terminal effector domain of the bipartite response regulators"/>
    <property type="match status" value="1"/>
</dbReference>
<dbReference type="InterPro" id="IPR016032">
    <property type="entry name" value="Sig_transdc_resp-reg_C-effctor"/>
</dbReference>
<gene>
    <name evidence="8" type="ORF">SA2016_0010</name>
</gene>
<evidence type="ECO:0000256" key="2">
    <source>
        <dbReference type="ARBA" id="ARBA00023015"/>
    </source>
</evidence>
<keyword evidence="1 5" id="KW-0597">Phosphoprotein</keyword>
<dbReference type="KEGG" id="satk:SA2016_0010"/>
<accession>A0A126ZWA7</accession>
<dbReference type="Proteomes" id="UP000070134">
    <property type="component" value="Chromosome"/>
</dbReference>